<feature type="compositionally biased region" description="Basic residues" evidence="1">
    <location>
        <begin position="806"/>
        <end position="825"/>
    </location>
</feature>
<dbReference type="GO" id="GO:0003676">
    <property type="term" value="F:nucleic acid binding"/>
    <property type="evidence" value="ECO:0007669"/>
    <property type="project" value="InterPro"/>
</dbReference>
<dbReference type="PANTHER" id="PTHR37984:SF15">
    <property type="entry name" value="INTEGRASE CATALYTIC DOMAIN-CONTAINING PROTEIN"/>
    <property type="match status" value="1"/>
</dbReference>
<accession>A0A0V1FDB0</accession>
<feature type="region of interest" description="Disordered" evidence="1">
    <location>
        <begin position="1"/>
        <end position="24"/>
    </location>
</feature>
<gene>
    <name evidence="3" type="primary">POL</name>
    <name evidence="3" type="ORF">T4D_1247</name>
</gene>
<dbReference type="OrthoDB" id="5832112at2759"/>
<organism evidence="3 4">
    <name type="scientific">Trichinella pseudospiralis</name>
    <name type="common">Parasitic roundworm</name>
    <dbReference type="NCBI Taxonomy" id="6337"/>
    <lineage>
        <taxon>Eukaryota</taxon>
        <taxon>Metazoa</taxon>
        <taxon>Ecdysozoa</taxon>
        <taxon>Nematoda</taxon>
        <taxon>Enoplea</taxon>
        <taxon>Dorylaimia</taxon>
        <taxon>Trichinellida</taxon>
        <taxon>Trichinellidae</taxon>
        <taxon>Trichinella</taxon>
    </lineage>
</organism>
<sequence>MSRMNRAPDGATIGERGRMSENPRWIMPPEALTRSSDVERWFIRMERYFRAADVPDNRRAAMVQYHMDEAMGDVLSALEVEETDDYDKLKSTLFRVFGVNNSEERYMKEFINRRQRENESWTAAFPLTNMEADTVAKVLMEKYIAYFGAPDCLHSDQGRSFEARVVRELCRLFDIKKTRSSPYHPQGNGQAERFNRTLLDMLSIMCEENRQQWDEMLSFVMLAYNSSVNESTGVTPAMAMFGRELQLPLDIQMGSPQRNDTETLPNYIRQTRERINIVHEQMRRQLNLQQRRQKSLYDRKATQGTFRVKDLVWLAIPRGGKLHPCWEGPYEIVQTLGPHTYRVRHQERRRRTMVVHSDRLKKYVTQEDADETRRRPFPLWYGSGNYPKEQQPKENVTGPSVEESSGRTLPKEGAVWRWYLNIKGAFIGWLEEAVLLSTMNQAEEHHASKHIYGFLFHPFQYSQLATFYLSYAYVIRLIADLRYATLMGGNALHCLINENREKSDNPLFGATSRVSREFRSHSLEIKKELMKRRLFLEKKRLRGVISRVVKKVEEATSRRAVKCVLNELESQYAKACRAQVALEDAPDEDELEAAHEKWWSLAEELSATRVTATTFLDGKESEITKLLHLKSYLSGPALKAFESVIVCAENYSEVVQTLKNRFYRLQDVVEIHVLSVVGLKACATDGDAELTRLHDELNRHSLELKAFKLRSGSVTEWKAFVKDKRNDEITSDVFLAFLLEQARIREEFCITTAAVRVESGEECSICGGDHSTDDCPRFLRQPLRMRRHQLCLVCLWKGHCKESCPKRKPGQARKARRIRARKKGRKEAIFTEQMRSPPERQRPEKKESFPGTDEERILLARPESPSSALTMIIERDNLLEIFSNGLRTSRTNDDDYWLIPVSLTVAFSVNFLLQKGYLKSSSKPSNSFSFEFSGLHSRDLQIHDGDAAVKTFRTTKAGEDFLLWKSASRHILVFATGSNNRLQAPRRNRGMDGTLIQDCT</sequence>
<feature type="region of interest" description="Disordered" evidence="1">
    <location>
        <begin position="806"/>
        <end position="856"/>
    </location>
</feature>
<name>A0A0V1FDB0_TRIPS</name>
<evidence type="ECO:0000313" key="3">
    <source>
        <dbReference type="EMBL" id="KRY84020.1"/>
    </source>
</evidence>
<dbReference type="InterPro" id="IPR005312">
    <property type="entry name" value="DUF1759"/>
</dbReference>
<dbReference type="PANTHER" id="PTHR37984">
    <property type="entry name" value="PROTEIN CBG26694"/>
    <property type="match status" value="1"/>
</dbReference>
<dbReference type="PROSITE" id="PS50994">
    <property type="entry name" value="INTEGRASE"/>
    <property type="match status" value="1"/>
</dbReference>
<dbReference type="InterPro" id="IPR050951">
    <property type="entry name" value="Retrovirus_Pol_polyprotein"/>
</dbReference>
<dbReference type="EMBL" id="JYDT01000125">
    <property type="protein sequence ID" value="KRY84020.1"/>
    <property type="molecule type" value="Genomic_DNA"/>
</dbReference>
<feature type="region of interest" description="Disordered" evidence="1">
    <location>
        <begin position="382"/>
        <end position="405"/>
    </location>
</feature>
<dbReference type="InterPro" id="IPR036397">
    <property type="entry name" value="RNaseH_sf"/>
</dbReference>
<reference evidence="3 4" key="1">
    <citation type="submission" date="2015-01" db="EMBL/GenBank/DDBJ databases">
        <title>Evolution of Trichinella species and genotypes.</title>
        <authorList>
            <person name="Korhonen P.K."/>
            <person name="Edoardo P."/>
            <person name="Giuseppe L.R."/>
            <person name="Gasser R.B."/>
        </authorList>
    </citation>
    <scope>NUCLEOTIDE SEQUENCE [LARGE SCALE GENOMIC DNA]</scope>
    <source>
        <strain evidence="3">ISS470</strain>
    </source>
</reference>
<evidence type="ECO:0000256" key="1">
    <source>
        <dbReference type="SAM" id="MobiDB-lite"/>
    </source>
</evidence>
<proteinExistence type="predicted"/>
<keyword evidence="4" id="KW-1185">Reference proteome</keyword>
<dbReference type="Pfam" id="PF03564">
    <property type="entry name" value="DUF1759"/>
    <property type="match status" value="1"/>
</dbReference>
<dbReference type="InterPro" id="IPR054465">
    <property type="entry name" value="Integrase_p58-like_C"/>
</dbReference>
<dbReference type="AlphaFoldDB" id="A0A0V1FDB0"/>
<evidence type="ECO:0000313" key="4">
    <source>
        <dbReference type="Proteomes" id="UP000054995"/>
    </source>
</evidence>
<dbReference type="SUPFAM" id="SSF53098">
    <property type="entry name" value="Ribonuclease H-like"/>
    <property type="match status" value="1"/>
</dbReference>
<dbReference type="Gene3D" id="3.30.420.10">
    <property type="entry name" value="Ribonuclease H-like superfamily/Ribonuclease H"/>
    <property type="match status" value="1"/>
</dbReference>
<feature type="compositionally biased region" description="Polar residues" evidence="1">
    <location>
        <begin position="393"/>
        <end position="405"/>
    </location>
</feature>
<dbReference type="Proteomes" id="UP000054995">
    <property type="component" value="Unassembled WGS sequence"/>
</dbReference>
<dbReference type="InterPro" id="IPR001584">
    <property type="entry name" value="Integrase_cat-core"/>
</dbReference>
<protein>
    <submittedName>
        <fullName evidence="3">Retrovirus-related Pol polyprotein from transposon</fullName>
    </submittedName>
</protein>
<dbReference type="GO" id="GO:0015074">
    <property type="term" value="P:DNA integration"/>
    <property type="evidence" value="ECO:0007669"/>
    <property type="project" value="InterPro"/>
</dbReference>
<evidence type="ECO:0000259" key="2">
    <source>
        <dbReference type="PROSITE" id="PS50994"/>
    </source>
</evidence>
<dbReference type="InterPro" id="IPR012337">
    <property type="entry name" value="RNaseH-like_sf"/>
</dbReference>
<dbReference type="FunFam" id="3.30.420.10:FF:000032">
    <property type="entry name" value="Retrovirus-related Pol polyprotein from transposon 297-like Protein"/>
    <property type="match status" value="1"/>
</dbReference>
<dbReference type="Pfam" id="PF22938">
    <property type="entry name" value="Integrase_p58_C"/>
    <property type="match status" value="1"/>
</dbReference>
<comment type="caution">
    <text evidence="3">The sequence shown here is derived from an EMBL/GenBank/DDBJ whole genome shotgun (WGS) entry which is preliminary data.</text>
</comment>
<feature type="compositionally biased region" description="Basic and acidic residues" evidence="1">
    <location>
        <begin position="837"/>
        <end position="856"/>
    </location>
</feature>
<feature type="domain" description="Integrase catalytic" evidence="2">
    <location>
        <begin position="121"/>
        <end position="244"/>
    </location>
</feature>